<name>A0A9D1ANP6_9FIRM</name>
<dbReference type="SUPFAM" id="SSF55031">
    <property type="entry name" value="Bacterial exopeptidase dimerisation domain"/>
    <property type="match status" value="1"/>
</dbReference>
<evidence type="ECO:0000256" key="5">
    <source>
        <dbReference type="ARBA" id="ARBA00022833"/>
    </source>
</evidence>
<keyword evidence="3" id="KW-0479">Metal-binding</keyword>
<dbReference type="SUPFAM" id="SSF53187">
    <property type="entry name" value="Zn-dependent exopeptidases"/>
    <property type="match status" value="1"/>
</dbReference>
<proteinExistence type="inferred from homology"/>
<dbReference type="GO" id="GO:0008233">
    <property type="term" value="F:peptidase activity"/>
    <property type="evidence" value="ECO:0007669"/>
    <property type="project" value="UniProtKB-KW"/>
</dbReference>
<reference evidence="8" key="2">
    <citation type="journal article" date="2021" name="PeerJ">
        <title>Extensive microbial diversity within the chicken gut microbiome revealed by metagenomics and culture.</title>
        <authorList>
            <person name="Gilroy R."/>
            <person name="Ravi A."/>
            <person name="Getino M."/>
            <person name="Pursley I."/>
            <person name="Horton D.L."/>
            <person name="Alikhan N.F."/>
            <person name="Baker D."/>
            <person name="Gharbi K."/>
            <person name="Hall N."/>
            <person name="Watson M."/>
            <person name="Adriaenssens E.M."/>
            <person name="Foster-Nyarko E."/>
            <person name="Jarju S."/>
            <person name="Secka A."/>
            <person name="Antonio M."/>
            <person name="Oren A."/>
            <person name="Chaudhuri R.R."/>
            <person name="La Ragione R."/>
            <person name="Hildebrand F."/>
            <person name="Pallen M.J."/>
        </authorList>
    </citation>
    <scope>NUCLEOTIDE SEQUENCE</scope>
    <source>
        <strain evidence="8">ChiSxjej1B13-7958</strain>
    </source>
</reference>
<protein>
    <submittedName>
        <fullName evidence="8">M20 family peptidase</fullName>
    </submittedName>
</protein>
<evidence type="ECO:0000256" key="2">
    <source>
        <dbReference type="ARBA" id="ARBA00022670"/>
    </source>
</evidence>
<evidence type="ECO:0000313" key="8">
    <source>
        <dbReference type="EMBL" id="HIR47739.1"/>
    </source>
</evidence>
<dbReference type="Gene3D" id="3.40.630.10">
    <property type="entry name" value="Zn peptidases"/>
    <property type="match status" value="1"/>
</dbReference>
<sequence length="491" mass="54248">MPVSCTRKDWCEVIGWLILAIVVLFFAVLLIRTALFRPKTKPASSIPETGIDYERAADHLARMVRVKTVSSRDASCVDEKEFERFRTLLTELYPRVTQNCPRERIGPSGLLYHWKGKNADSPLILMAHYDVVPPGDCSAWKKDPFYGETDADGVLWGRGTLDTKGTLCGILEAVETLLEKGFVPEHDVYLSFSGDEEIMGQSAPAIVEELRRRGIHPSLVLDEGGAVVEGAFPGVKAKTAVIGICEKGQMDVEISMKSKGGHTSAPPPKTPVASLCKAVTALEKHPFPASLTPAAAEMFDTLGRHSTFAMRLIFSNLWCFLPLLKQICTKSGGEMNALMRTTCCFTMMEGSRAANAIPTEARMTANLRLSPRDTMESAEAYLKQVIADSDISIRRIQGTDPSPISPTNTPQWEQVCAAVRETWPDAIVAPYMMVACSDSRHFCQICDHVFRFSAMELSKEERGCIHGLNERIPVEKIGRAAEFFTRVLLKS</sequence>
<reference evidence="8" key="1">
    <citation type="submission" date="2020-10" db="EMBL/GenBank/DDBJ databases">
        <authorList>
            <person name="Gilroy R."/>
        </authorList>
    </citation>
    <scope>NUCLEOTIDE SEQUENCE</scope>
    <source>
        <strain evidence="8">ChiSxjej1B13-7958</strain>
    </source>
</reference>
<comment type="similarity">
    <text evidence="1">Belongs to the peptidase M20A family.</text>
</comment>
<dbReference type="Proteomes" id="UP000824242">
    <property type="component" value="Unassembled WGS sequence"/>
</dbReference>
<dbReference type="InterPro" id="IPR047177">
    <property type="entry name" value="Pept_M20A"/>
</dbReference>
<feature type="domain" description="Peptidase M20 dimerisation" evidence="7">
    <location>
        <begin position="246"/>
        <end position="388"/>
    </location>
</feature>
<evidence type="ECO:0000313" key="9">
    <source>
        <dbReference type="Proteomes" id="UP000824242"/>
    </source>
</evidence>
<dbReference type="InterPro" id="IPR011650">
    <property type="entry name" value="Peptidase_M20_dimer"/>
</dbReference>
<keyword evidence="6" id="KW-1133">Transmembrane helix</keyword>
<dbReference type="Gene3D" id="1.10.150.900">
    <property type="match status" value="1"/>
</dbReference>
<evidence type="ECO:0000256" key="4">
    <source>
        <dbReference type="ARBA" id="ARBA00022801"/>
    </source>
</evidence>
<dbReference type="PANTHER" id="PTHR45962">
    <property type="entry name" value="N-FATTY-ACYL-AMINO ACID SYNTHASE/HYDROLASE PM20D1"/>
    <property type="match status" value="1"/>
</dbReference>
<gene>
    <name evidence="8" type="ORF">IAB89_08825</name>
</gene>
<dbReference type="InterPro" id="IPR036264">
    <property type="entry name" value="Bact_exopeptidase_dim_dom"/>
</dbReference>
<dbReference type="GO" id="GO:0046872">
    <property type="term" value="F:metal ion binding"/>
    <property type="evidence" value="ECO:0007669"/>
    <property type="project" value="UniProtKB-KW"/>
</dbReference>
<dbReference type="Pfam" id="PF01546">
    <property type="entry name" value="Peptidase_M20"/>
    <property type="match status" value="1"/>
</dbReference>
<keyword evidence="4" id="KW-0378">Hydrolase</keyword>
<evidence type="ECO:0000256" key="6">
    <source>
        <dbReference type="SAM" id="Phobius"/>
    </source>
</evidence>
<evidence type="ECO:0000256" key="3">
    <source>
        <dbReference type="ARBA" id="ARBA00022723"/>
    </source>
</evidence>
<dbReference type="AlphaFoldDB" id="A0A9D1ANP6"/>
<feature type="transmembrane region" description="Helical" evidence="6">
    <location>
        <begin position="13"/>
        <end position="31"/>
    </location>
</feature>
<keyword evidence="2" id="KW-0645">Protease</keyword>
<dbReference type="InterPro" id="IPR002933">
    <property type="entry name" value="Peptidase_M20"/>
</dbReference>
<dbReference type="EMBL" id="DVGZ01000095">
    <property type="protein sequence ID" value="HIR47739.1"/>
    <property type="molecule type" value="Genomic_DNA"/>
</dbReference>
<keyword evidence="6" id="KW-0812">Transmembrane</keyword>
<keyword evidence="5" id="KW-0862">Zinc</keyword>
<dbReference type="GO" id="GO:0006508">
    <property type="term" value="P:proteolysis"/>
    <property type="evidence" value="ECO:0007669"/>
    <property type="project" value="UniProtKB-KW"/>
</dbReference>
<comment type="caution">
    <text evidence="8">The sequence shown here is derived from an EMBL/GenBank/DDBJ whole genome shotgun (WGS) entry which is preliminary data.</text>
</comment>
<evidence type="ECO:0000256" key="1">
    <source>
        <dbReference type="ARBA" id="ARBA00006247"/>
    </source>
</evidence>
<dbReference type="Pfam" id="PF07687">
    <property type="entry name" value="M20_dimer"/>
    <property type="match status" value="1"/>
</dbReference>
<evidence type="ECO:0000259" key="7">
    <source>
        <dbReference type="Pfam" id="PF07687"/>
    </source>
</evidence>
<keyword evidence="6" id="KW-0472">Membrane</keyword>
<dbReference type="Gene3D" id="3.30.70.360">
    <property type="match status" value="1"/>
</dbReference>
<dbReference type="PANTHER" id="PTHR45962:SF1">
    <property type="entry name" value="N-FATTY-ACYL-AMINO ACID SYNTHASE_HYDROLASE PM20D1"/>
    <property type="match status" value="1"/>
</dbReference>
<accession>A0A9D1ANP6</accession>
<organism evidence="8 9">
    <name type="scientific">Candidatus Caccousia avicola</name>
    <dbReference type="NCBI Taxonomy" id="2840721"/>
    <lineage>
        <taxon>Bacteria</taxon>
        <taxon>Bacillati</taxon>
        <taxon>Bacillota</taxon>
        <taxon>Clostridia</taxon>
        <taxon>Eubacteriales</taxon>
        <taxon>Oscillospiraceae</taxon>
        <taxon>Oscillospiraceae incertae sedis</taxon>
        <taxon>Candidatus Caccousia</taxon>
    </lineage>
</organism>